<dbReference type="EMBL" id="DXBX01000030">
    <property type="protein sequence ID" value="HIZ32723.1"/>
    <property type="molecule type" value="Genomic_DNA"/>
</dbReference>
<protein>
    <submittedName>
        <fullName evidence="2">Uncharacterized protein</fullName>
    </submittedName>
</protein>
<feature type="transmembrane region" description="Helical" evidence="1">
    <location>
        <begin position="21"/>
        <end position="39"/>
    </location>
</feature>
<evidence type="ECO:0000313" key="3">
    <source>
        <dbReference type="Proteomes" id="UP000824028"/>
    </source>
</evidence>
<dbReference type="Proteomes" id="UP000824028">
    <property type="component" value="Unassembled WGS sequence"/>
</dbReference>
<sequence length="59" mass="6915">MTIKKEVTMVSVQYNQHLHNVVIGIVMLVIAILFILYMGDAMVDSTREFRDGYMQYLFK</sequence>
<evidence type="ECO:0000313" key="2">
    <source>
        <dbReference type="EMBL" id="HIZ32723.1"/>
    </source>
</evidence>
<evidence type="ECO:0000256" key="1">
    <source>
        <dbReference type="SAM" id="Phobius"/>
    </source>
</evidence>
<keyword evidence="1" id="KW-1133">Transmembrane helix</keyword>
<keyword evidence="1" id="KW-0812">Transmembrane</keyword>
<comment type="caution">
    <text evidence="2">The sequence shown here is derived from an EMBL/GenBank/DDBJ whole genome shotgun (WGS) entry which is preliminary data.</text>
</comment>
<reference evidence="2" key="1">
    <citation type="journal article" date="2021" name="PeerJ">
        <title>Extensive microbial diversity within the chicken gut microbiome revealed by metagenomics and culture.</title>
        <authorList>
            <person name="Gilroy R."/>
            <person name="Ravi A."/>
            <person name="Getino M."/>
            <person name="Pursley I."/>
            <person name="Horton D.L."/>
            <person name="Alikhan N.F."/>
            <person name="Baker D."/>
            <person name="Gharbi K."/>
            <person name="Hall N."/>
            <person name="Watson M."/>
            <person name="Adriaenssens E.M."/>
            <person name="Foster-Nyarko E."/>
            <person name="Jarju S."/>
            <person name="Secka A."/>
            <person name="Antonio M."/>
            <person name="Oren A."/>
            <person name="Chaudhuri R.R."/>
            <person name="La Ragione R."/>
            <person name="Hildebrand F."/>
            <person name="Pallen M.J."/>
        </authorList>
    </citation>
    <scope>NUCLEOTIDE SEQUENCE</scope>
    <source>
        <strain evidence="2">ChiHjej9B8-1298</strain>
    </source>
</reference>
<accession>A0A9D2J162</accession>
<keyword evidence="1" id="KW-0472">Membrane</keyword>
<gene>
    <name evidence="2" type="ORF">H9814_04130</name>
</gene>
<dbReference type="AlphaFoldDB" id="A0A9D2J162"/>
<reference evidence="2" key="2">
    <citation type="submission" date="2021-04" db="EMBL/GenBank/DDBJ databases">
        <authorList>
            <person name="Gilroy R."/>
        </authorList>
    </citation>
    <scope>NUCLEOTIDE SEQUENCE</scope>
    <source>
        <strain evidence="2">ChiHjej9B8-1298</strain>
    </source>
</reference>
<proteinExistence type="predicted"/>
<name>A0A9D2J162_9BACE</name>
<organism evidence="2 3">
    <name type="scientific">Candidatus Bacteroides merdigallinarum</name>
    <dbReference type="NCBI Taxonomy" id="2838473"/>
    <lineage>
        <taxon>Bacteria</taxon>
        <taxon>Pseudomonadati</taxon>
        <taxon>Bacteroidota</taxon>
        <taxon>Bacteroidia</taxon>
        <taxon>Bacteroidales</taxon>
        <taxon>Bacteroidaceae</taxon>
        <taxon>Bacteroides</taxon>
    </lineage>
</organism>